<dbReference type="RefSeq" id="WP_075276936.1">
    <property type="nucleotide sequence ID" value="NZ_CP016908.1"/>
</dbReference>
<evidence type="ECO:0000259" key="9">
    <source>
        <dbReference type="PROSITE" id="PS51161"/>
    </source>
</evidence>
<dbReference type="InterPro" id="IPR005144">
    <property type="entry name" value="ATP-cone_dom"/>
</dbReference>
<feature type="domain" description="ATP-cone" evidence="9">
    <location>
        <begin position="49"/>
        <end position="139"/>
    </location>
</feature>
<proteinExistence type="inferred from homology"/>
<evidence type="ECO:0000256" key="5">
    <source>
        <dbReference type="ARBA" id="ARBA00023015"/>
    </source>
</evidence>
<dbReference type="Pfam" id="PF03477">
    <property type="entry name" value="ATP-cone"/>
    <property type="match status" value="1"/>
</dbReference>
<dbReference type="GO" id="GO:0008270">
    <property type="term" value="F:zinc ion binding"/>
    <property type="evidence" value="ECO:0007669"/>
    <property type="project" value="UniProtKB-UniRule"/>
</dbReference>
<dbReference type="GO" id="GO:0003677">
    <property type="term" value="F:DNA binding"/>
    <property type="evidence" value="ECO:0007669"/>
    <property type="project" value="UniProtKB-KW"/>
</dbReference>
<evidence type="ECO:0000256" key="2">
    <source>
        <dbReference type="ARBA" id="ARBA00022741"/>
    </source>
</evidence>
<keyword evidence="2 8" id="KW-0547">Nucleotide-binding</keyword>
<keyword evidence="4 8" id="KW-0067">ATP-binding</keyword>
<evidence type="ECO:0000256" key="6">
    <source>
        <dbReference type="ARBA" id="ARBA00023125"/>
    </source>
</evidence>
<dbReference type="GO" id="GO:0045892">
    <property type="term" value="P:negative regulation of DNA-templated transcription"/>
    <property type="evidence" value="ECO:0007669"/>
    <property type="project" value="UniProtKB-UniRule"/>
</dbReference>
<comment type="function">
    <text evidence="8">Negatively regulates transcription of bacterial ribonucleotide reductase nrd genes and operons by binding to NrdR-boxes.</text>
</comment>
<dbReference type="Proteomes" id="UP000185544">
    <property type="component" value="Chromosome"/>
</dbReference>
<dbReference type="PROSITE" id="PS51161">
    <property type="entry name" value="ATP_CONE"/>
    <property type="match status" value="1"/>
</dbReference>
<accession>A0A1L6MXG4</accession>
<evidence type="ECO:0000256" key="8">
    <source>
        <dbReference type="HAMAP-Rule" id="MF_00440"/>
    </source>
</evidence>
<protein>
    <recommendedName>
        <fullName evidence="8">Transcriptional repressor NrdR</fullName>
    </recommendedName>
</protein>
<comment type="similarity">
    <text evidence="8">Belongs to the NrdR family.</text>
</comment>
<reference evidence="10 11" key="1">
    <citation type="submission" date="2016-08" db="EMBL/GenBank/DDBJ databases">
        <title>Identification and validation of antigenic proteins from Pajaroellobacter abortibovis using de-novo genome sequence assembly and reverse vaccinology.</title>
        <authorList>
            <person name="Welly B.T."/>
            <person name="Miller M.R."/>
            <person name="Stott J.L."/>
            <person name="Blanchard M.T."/>
            <person name="Islas-Trejo A.D."/>
            <person name="O'Rourke S.M."/>
            <person name="Young A.E."/>
            <person name="Medrano J.F."/>
            <person name="Van Eenennaam A.L."/>
        </authorList>
    </citation>
    <scope>NUCLEOTIDE SEQUENCE [LARGE SCALE GENOMIC DNA]</scope>
    <source>
        <strain evidence="10 11">BTF92-0548A/99-0131</strain>
    </source>
</reference>
<keyword evidence="1 8" id="KW-0678">Repressor</keyword>
<evidence type="ECO:0000313" key="11">
    <source>
        <dbReference type="Proteomes" id="UP000185544"/>
    </source>
</evidence>
<sequence length="156" mass="18356">MKCPFCSHLESKVIDSRVSATGDSTRRRRECEDCARRFTTYERIEEILPYVIKKDGRRETFDRQKVMVGLKKACDKRAISLERLEVIADQIERELIDTGDKEISAQLIGEKVMAHLHEMDEVAYIRFASVYRHFRDINEFMEELKKMVNTGHIEAR</sequence>
<keyword evidence="3 8" id="KW-0863">Zinc-finger</keyword>
<keyword evidence="7 8" id="KW-0804">Transcription</keyword>
<dbReference type="PANTHER" id="PTHR30455:SF2">
    <property type="entry name" value="TRANSCRIPTIONAL REPRESSOR NRDR"/>
    <property type="match status" value="1"/>
</dbReference>
<keyword evidence="6 8" id="KW-0238">DNA-binding</keyword>
<dbReference type="NCBIfam" id="TIGR00244">
    <property type="entry name" value="transcriptional regulator NrdR"/>
    <property type="match status" value="1"/>
</dbReference>
<evidence type="ECO:0000256" key="1">
    <source>
        <dbReference type="ARBA" id="ARBA00022491"/>
    </source>
</evidence>
<dbReference type="EMBL" id="CP016908">
    <property type="protein sequence ID" value="APS00271.1"/>
    <property type="molecule type" value="Genomic_DNA"/>
</dbReference>
<keyword evidence="11" id="KW-1185">Reference proteome</keyword>
<keyword evidence="8" id="KW-0862">Zinc</keyword>
<evidence type="ECO:0000256" key="7">
    <source>
        <dbReference type="ARBA" id="ARBA00023163"/>
    </source>
</evidence>
<evidence type="ECO:0000256" key="3">
    <source>
        <dbReference type="ARBA" id="ARBA00022771"/>
    </source>
</evidence>
<dbReference type="InterPro" id="IPR003796">
    <property type="entry name" value="RNR_NrdR-like"/>
</dbReference>
<dbReference type="InterPro" id="IPR055173">
    <property type="entry name" value="NrdR-like_N"/>
</dbReference>
<evidence type="ECO:0000313" key="10">
    <source>
        <dbReference type="EMBL" id="APS00271.1"/>
    </source>
</evidence>
<gene>
    <name evidence="8" type="primary">nrdR</name>
    <name evidence="10" type="ORF">BCY86_05910</name>
</gene>
<dbReference type="STRING" id="1882918.BCY86_05910"/>
<organism evidence="10 11">
    <name type="scientific">Pajaroellobacter abortibovis</name>
    <dbReference type="NCBI Taxonomy" id="1882918"/>
    <lineage>
        <taxon>Bacteria</taxon>
        <taxon>Pseudomonadati</taxon>
        <taxon>Myxococcota</taxon>
        <taxon>Polyangia</taxon>
        <taxon>Polyangiales</taxon>
        <taxon>Polyangiaceae</taxon>
    </lineage>
</organism>
<dbReference type="AlphaFoldDB" id="A0A1L6MXG4"/>
<keyword evidence="5 8" id="KW-0805">Transcription regulation</keyword>
<evidence type="ECO:0000256" key="4">
    <source>
        <dbReference type="ARBA" id="ARBA00022840"/>
    </source>
</evidence>
<name>A0A1L6MXG4_9BACT</name>
<keyword evidence="8" id="KW-0479">Metal-binding</keyword>
<feature type="zinc finger region" evidence="8">
    <location>
        <begin position="3"/>
        <end position="34"/>
    </location>
</feature>
<dbReference type="HAMAP" id="MF_00440">
    <property type="entry name" value="NrdR"/>
    <property type="match status" value="1"/>
</dbReference>
<dbReference type="PANTHER" id="PTHR30455">
    <property type="entry name" value="TRANSCRIPTIONAL REPRESSOR NRDR"/>
    <property type="match status" value="1"/>
</dbReference>
<dbReference type="GO" id="GO:0005524">
    <property type="term" value="F:ATP binding"/>
    <property type="evidence" value="ECO:0007669"/>
    <property type="project" value="UniProtKB-UniRule"/>
</dbReference>
<dbReference type="KEGG" id="pabo:BCY86_05910"/>
<dbReference type="OrthoDB" id="9807461at2"/>
<comment type="cofactor">
    <cofactor evidence="8">
        <name>Zn(2+)</name>
        <dbReference type="ChEBI" id="CHEBI:29105"/>
    </cofactor>
    <text evidence="8">Binds 1 zinc ion.</text>
</comment>
<dbReference type="Pfam" id="PF22811">
    <property type="entry name" value="Zn_ribbon_NrdR"/>
    <property type="match status" value="1"/>
</dbReference>